<dbReference type="NCBIfam" id="TIGR00229">
    <property type="entry name" value="sensory_box"/>
    <property type="match status" value="2"/>
</dbReference>
<evidence type="ECO:0000256" key="5">
    <source>
        <dbReference type="ARBA" id="ARBA00022777"/>
    </source>
</evidence>
<dbReference type="Pfam" id="PF13426">
    <property type="entry name" value="PAS_9"/>
    <property type="match status" value="2"/>
</dbReference>
<dbReference type="Gene3D" id="3.30.450.20">
    <property type="entry name" value="PAS domain"/>
    <property type="match status" value="5"/>
</dbReference>
<evidence type="ECO:0000259" key="8">
    <source>
        <dbReference type="PROSITE" id="PS50112"/>
    </source>
</evidence>
<evidence type="ECO:0000256" key="6">
    <source>
        <dbReference type="SAM" id="Coils"/>
    </source>
</evidence>
<evidence type="ECO:0000256" key="4">
    <source>
        <dbReference type="ARBA" id="ARBA00022679"/>
    </source>
</evidence>
<dbReference type="InterPro" id="IPR004358">
    <property type="entry name" value="Sig_transdc_His_kin-like_C"/>
</dbReference>
<evidence type="ECO:0000256" key="3">
    <source>
        <dbReference type="ARBA" id="ARBA00022553"/>
    </source>
</evidence>
<evidence type="ECO:0000313" key="10">
    <source>
        <dbReference type="EMBL" id="MDV2480594.1"/>
    </source>
</evidence>
<evidence type="ECO:0000256" key="1">
    <source>
        <dbReference type="ARBA" id="ARBA00000085"/>
    </source>
</evidence>
<keyword evidence="6" id="KW-0175">Coiled coil</keyword>
<proteinExistence type="predicted"/>
<dbReference type="InterPro" id="IPR035965">
    <property type="entry name" value="PAS-like_dom_sf"/>
</dbReference>
<dbReference type="InterPro" id="IPR000014">
    <property type="entry name" value="PAS"/>
</dbReference>
<dbReference type="Proteomes" id="UP001281203">
    <property type="component" value="Unassembled WGS sequence"/>
</dbReference>
<evidence type="ECO:0000256" key="2">
    <source>
        <dbReference type="ARBA" id="ARBA00012438"/>
    </source>
</evidence>
<comment type="catalytic activity">
    <reaction evidence="1">
        <text>ATP + protein L-histidine = ADP + protein N-phospho-L-histidine.</text>
        <dbReference type="EC" id="2.7.13.3"/>
    </reaction>
</comment>
<evidence type="ECO:0000259" key="7">
    <source>
        <dbReference type="PROSITE" id="PS50109"/>
    </source>
</evidence>
<keyword evidence="11" id="KW-1185">Reference proteome</keyword>
<keyword evidence="5" id="KW-0418">Kinase</keyword>
<dbReference type="InterPro" id="IPR013656">
    <property type="entry name" value="PAS_4"/>
</dbReference>
<dbReference type="PRINTS" id="PR00344">
    <property type="entry name" value="BCTRLSENSOR"/>
</dbReference>
<protein>
    <recommendedName>
        <fullName evidence="2">histidine kinase</fullName>
        <ecNumber evidence="2">2.7.13.3</ecNumber>
    </recommendedName>
</protein>
<dbReference type="SUPFAM" id="SSF55781">
    <property type="entry name" value="GAF domain-like"/>
    <property type="match status" value="1"/>
</dbReference>
<dbReference type="Gene3D" id="3.30.450.40">
    <property type="match status" value="1"/>
</dbReference>
<dbReference type="SMART" id="SM00387">
    <property type="entry name" value="HATPase_c"/>
    <property type="match status" value="1"/>
</dbReference>
<dbReference type="EC" id="2.7.13.3" evidence="2"/>
<dbReference type="RefSeq" id="WP_317063562.1">
    <property type="nucleotide sequence ID" value="NZ_WBKO01000001.1"/>
</dbReference>
<dbReference type="Pfam" id="PF02518">
    <property type="entry name" value="HATPase_c"/>
    <property type="match status" value="1"/>
</dbReference>
<dbReference type="PANTHER" id="PTHR43304:SF1">
    <property type="entry name" value="PAC DOMAIN-CONTAINING PROTEIN"/>
    <property type="match status" value="1"/>
</dbReference>
<dbReference type="InterPro" id="IPR036890">
    <property type="entry name" value="HATPase_C_sf"/>
</dbReference>
<dbReference type="EMBL" id="WBKO01000001">
    <property type="protein sequence ID" value="MDV2480594.1"/>
    <property type="molecule type" value="Genomic_DNA"/>
</dbReference>
<comment type="caution">
    <text evidence="10">The sequence shown here is derived from an EMBL/GenBank/DDBJ whole genome shotgun (WGS) entry which is preliminary data.</text>
</comment>
<dbReference type="InterPro" id="IPR052162">
    <property type="entry name" value="Sensor_kinase/Photoreceptor"/>
</dbReference>
<feature type="coiled-coil region" evidence="6">
    <location>
        <begin position="316"/>
        <end position="343"/>
    </location>
</feature>
<feature type="domain" description="PAC" evidence="9">
    <location>
        <begin position="413"/>
        <end position="465"/>
    </location>
</feature>
<feature type="domain" description="PAS" evidence="8">
    <location>
        <begin position="592"/>
        <end position="638"/>
    </location>
</feature>
<dbReference type="InterPro" id="IPR001610">
    <property type="entry name" value="PAC"/>
</dbReference>
<dbReference type="CDD" id="cd00130">
    <property type="entry name" value="PAS"/>
    <property type="match status" value="1"/>
</dbReference>
<dbReference type="PANTHER" id="PTHR43304">
    <property type="entry name" value="PHYTOCHROME-LIKE PROTEIN CPH1"/>
    <property type="match status" value="1"/>
</dbReference>
<feature type="domain" description="PAC" evidence="9">
    <location>
        <begin position="539"/>
        <end position="591"/>
    </location>
</feature>
<reference evidence="10 11" key="1">
    <citation type="submission" date="2019-10" db="EMBL/GenBank/DDBJ databases">
        <title>Isolation and characterization of Methanoculleus sp. Wushi-C6 from a hot spring well.</title>
        <authorList>
            <person name="Chen S.-C."/>
            <person name="Lan Z.-H."/>
            <person name="You Y.-T."/>
            <person name="Lai M.-C."/>
        </authorList>
    </citation>
    <scope>NUCLEOTIDE SEQUENCE [LARGE SCALE GENOMIC DNA]</scope>
    <source>
        <strain evidence="10 11">Wushi-C6</strain>
    </source>
</reference>
<dbReference type="SUPFAM" id="SSF55874">
    <property type="entry name" value="ATPase domain of HSP90 chaperone/DNA topoisomerase II/histidine kinase"/>
    <property type="match status" value="1"/>
</dbReference>
<dbReference type="SMART" id="SM00065">
    <property type="entry name" value="GAF"/>
    <property type="match status" value="1"/>
</dbReference>
<dbReference type="InterPro" id="IPR000700">
    <property type="entry name" value="PAS-assoc_C"/>
</dbReference>
<dbReference type="InterPro" id="IPR003594">
    <property type="entry name" value="HATPase_dom"/>
</dbReference>
<dbReference type="InterPro" id="IPR005467">
    <property type="entry name" value="His_kinase_dom"/>
</dbReference>
<dbReference type="PROSITE" id="PS50112">
    <property type="entry name" value="PAS"/>
    <property type="match status" value="1"/>
</dbReference>
<dbReference type="SUPFAM" id="SSF55785">
    <property type="entry name" value="PYP-like sensor domain (PAS domain)"/>
    <property type="match status" value="5"/>
</dbReference>
<dbReference type="Gene3D" id="3.30.565.10">
    <property type="entry name" value="Histidine kinase-like ATPase, C-terminal domain"/>
    <property type="match status" value="1"/>
</dbReference>
<dbReference type="InterPro" id="IPR029016">
    <property type="entry name" value="GAF-like_dom_sf"/>
</dbReference>
<dbReference type="SMART" id="SM00091">
    <property type="entry name" value="PAS"/>
    <property type="match status" value="4"/>
</dbReference>
<name>A0ABU3WXR5_9EURY</name>
<keyword evidence="4" id="KW-0808">Transferase</keyword>
<dbReference type="InterPro" id="IPR003018">
    <property type="entry name" value="GAF"/>
</dbReference>
<dbReference type="PROSITE" id="PS50113">
    <property type="entry name" value="PAC"/>
    <property type="match status" value="2"/>
</dbReference>
<gene>
    <name evidence="10" type="ORF">F8E02_00950</name>
</gene>
<keyword evidence="3" id="KW-0597">Phosphoprotein</keyword>
<evidence type="ECO:0000313" key="11">
    <source>
        <dbReference type="Proteomes" id="UP001281203"/>
    </source>
</evidence>
<dbReference type="Pfam" id="PF08448">
    <property type="entry name" value="PAS_4"/>
    <property type="match status" value="1"/>
</dbReference>
<dbReference type="Pfam" id="PF13185">
    <property type="entry name" value="GAF_2"/>
    <property type="match status" value="1"/>
</dbReference>
<dbReference type="Pfam" id="PF13188">
    <property type="entry name" value="PAS_8"/>
    <property type="match status" value="1"/>
</dbReference>
<feature type="domain" description="Histidine kinase" evidence="7">
    <location>
        <begin position="890"/>
        <end position="1096"/>
    </location>
</feature>
<organism evidence="10 11">
    <name type="scientific">Methanoculleus caldifontis</name>
    <dbReference type="NCBI Taxonomy" id="2651577"/>
    <lineage>
        <taxon>Archaea</taxon>
        <taxon>Methanobacteriati</taxon>
        <taxon>Methanobacteriota</taxon>
        <taxon>Stenosarchaea group</taxon>
        <taxon>Methanomicrobia</taxon>
        <taxon>Methanomicrobiales</taxon>
        <taxon>Methanomicrobiaceae</taxon>
        <taxon>Methanoculleus</taxon>
    </lineage>
</organism>
<dbReference type="PROSITE" id="PS50109">
    <property type="entry name" value="HIS_KIN"/>
    <property type="match status" value="1"/>
</dbReference>
<sequence length="1105" mass="121623">MRGNAAGREDRTVMNNAIRRSIQEIIEELQSLEAESGRSGADEVAIQKALDTCSGAIREARNAAHSHRRSKTGSPAEPGPGFGCDTACLDAAFANLPDSIFILDRNLACVYAHAPVMDLRDPAGRAAGRWDPFLRHAREVFTTGIALRGEFSPGTAGRSQSVCDYLINPFYGPSGSVDYIFAVCRDISQQRRLELALRESRDRYRALFESMATGFAYCEIVCDDRGEPADYRFLEINPAFEALAGIGRDCLVGRTIREILPDIGGEVIASLGRAAQTGLSVRFEHYNPVLEKYLDIIAFCPERGKFGCLVEDITAIKRTEQERARLMRQIQSERKRLEAVLQQMPCGVILTEAPSGRLVLANDRMREIWPCSLPEGEEPCPGGSSEGVRLGWRPYEIDEYPFSRIIRTGEAIIDDEIEILRGDGTTGHVCISAAPVRDPDGVVRYGVMTFSDVSRRKAAEEELQESEEFNRKIFESVHECIKVLDLDGNLISMSPYGLQELGIADITPYLGTNFLCFWEEEHRDMVAEALSAARRNGRGQFEAPCRTAAGEMRYWEVVVTPICDPQGVPERLLATSRDITERKRSVEALRRREQELKVLLASLPTGVVVVDAATHRILDANPTALALFKAPREEVVGKCCHNHICPAEEGNCPITDQGSTFDRSERVVLTADGEEVPVLKSVARVHLSGRPCLIESFVDISDRKRAEEEIRVRNQQLAVLNRIIAASASALASDELLRDTLDATLEHMEFDVGAVYLLDPDRQQAVLRCHREMPDRYLSRYRTLNALLSPYDDLFAAGEPRYIEAGETAPARQDLAAALGVSSLAFIPIVAESSVIGTLVLGSTGGEGIPQEARRILEAVGREVGAGILRGMLYPRIEAANREANLYLDILTHDIRNAENVTLGYADLLDETLSGVEREYLQKLRAGIKKSIEITANVGTIRKIRESRAGLVPVDLDRVVREEIAHRPDARITYDGLAVAVLADDLLPEVFTNLIGNAAKHGGPDVEIAIAVEEGPDEGTVRVSVADTGPGVPDDVKEAIFARFEQGKARGSGQGLGLSICRMLLARYGGTIRAEDRLPGRPEEGAAFRFTLRRVEDGEPPEREA</sequence>
<evidence type="ECO:0000259" key="9">
    <source>
        <dbReference type="PROSITE" id="PS50113"/>
    </source>
</evidence>
<dbReference type="SMART" id="SM00086">
    <property type="entry name" value="PAC"/>
    <property type="match status" value="4"/>
</dbReference>
<accession>A0ABU3WXR5</accession>